<feature type="domain" description="Helicase C-terminal" evidence="13">
    <location>
        <begin position="248"/>
        <end position="409"/>
    </location>
</feature>
<dbReference type="InterPro" id="IPR011545">
    <property type="entry name" value="DEAD/DEAH_box_helicase_dom"/>
</dbReference>
<dbReference type="CDD" id="cd18787">
    <property type="entry name" value="SF2_C_DEAD"/>
    <property type="match status" value="1"/>
</dbReference>
<evidence type="ECO:0000256" key="9">
    <source>
        <dbReference type="ARBA" id="ARBA00025917"/>
    </source>
</evidence>
<evidence type="ECO:0000256" key="1">
    <source>
        <dbReference type="ARBA" id="ARBA00012552"/>
    </source>
</evidence>
<dbReference type="PANTHER" id="PTHR47958">
    <property type="entry name" value="ATP-DEPENDENT RNA HELICASE DBP3"/>
    <property type="match status" value="1"/>
</dbReference>
<dbReference type="Pfam" id="PF00270">
    <property type="entry name" value="DEAD"/>
    <property type="match status" value="1"/>
</dbReference>
<comment type="subunit">
    <text evidence="9">eIF4F is a multi-subunit complex, the composition of which varies with external and internal environmental conditions. It is composed of at least EIF4A, EIF4E and EIF4G.</text>
</comment>
<dbReference type="FunFam" id="3.40.50.300:FF:000031">
    <property type="entry name" value="Eukaryotic initiation factor 4A-III"/>
    <property type="match status" value="1"/>
</dbReference>
<protein>
    <recommendedName>
        <fullName evidence="1">RNA helicase</fullName>
        <ecNumber evidence="1">3.6.4.13</ecNumber>
    </recommendedName>
</protein>
<sequence>MAATTGIQRGGGGRRAIEETDAKLVFETSKGVQPILSFDEMGIKENLLRGIYNHGFEKPSAIQQRAVLPIISGRDVIAQAQSGTGKTSMIALAVCQIVDTKSSEVQALILSPTRELATQTEQQIRAIGDYINIHAHACIGGKSVGEDIRKLEHGVHVVSGTPGRVCDMIKRRTLRTRAIKILILDESDEMLSRGFKDQIYDVYRYLPPELQVVLVSATLPNEILEITSKFMTDPVRILVKRDELTLEGIKQFFVAVEKEEWKFDTLCDLYDTLTITQAVIFCNTKRKVEWLTAKMRDSNFTVSSMHGDMPQKERDAIMKEFRDGQTRVLITTDVWARGIDVQQVSLVINYDLPNNRELYIHRIGRSGRFGRKGVAINFVKSDDIKILRDIEQYYSTQIDEMPMNVADLL</sequence>
<dbReference type="InterPro" id="IPR014014">
    <property type="entry name" value="RNA_helicase_DEAD_Q_motif"/>
</dbReference>
<evidence type="ECO:0000256" key="3">
    <source>
        <dbReference type="ARBA" id="ARBA00022741"/>
    </source>
</evidence>
<reference evidence="16" key="1">
    <citation type="journal article" date="2024" name="IScience">
        <title>Strigolactones Initiate the Formation of Haustorium-like Structures in Castilleja.</title>
        <authorList>
            <person name="Buerger M."/>
            <person name="Peterson D."/>
            <person name="Chory J."/>
        </authorList>
    </citation>
    <scope>NUCLEOTIDE SEQUENCE [LARGE SCALE GENOMIC DNA]</scope>
</reference>
<dbReference type="SUPFAM" id="SSF52540">
    <property type="entry name" value="P-loop containing nucleoside triphosphate hydrolases"/>
    <property type="match status" value="2"/>
</dbReference>
<feature type="domain" description="DEAD-box RNA helicase Q" evidence="14">
    <location>
        <begin position="36"/>
        <end position="64"/>
    </location>
</feature>
<dbReference type="SMART" id="SM00487">
    <property type="entry name" value="DEXDc"/>
    <property type="match status" value="1"/>
</dbReference>
<dbReference type="SMART" id="SM00490">
    <property type="entry name" value="HELICc"/>
    <property type="match status" value="1"/>
</dbReference>
<keyword evidence="7" id="KW-0694">RNA-binding</keyword>
<keyword evidence="3" id="KW-0547">Nucleotide-binding</keyword>
<evidence type="ECO:0000256" key="5">
    <source>
        <dbReference type="ARBA" id="ARBA00022806"/>
    </source>
</evidence>
<organism evidence="15 16">
    <name type="scientific">Castilleja foliolosa</name>
    <dbReference type="NCBI Taxonomy" id="1961234"/>
    <lineage>
        <taxon>Eukaryota</taxon>
        <taxon>Viridiplantae</taxon>
        <taxon>Streptophyta</taxon>
        <taxon>Embryophyta</taxon>
        <taxon>Tracheophyta</taxon>
        <taxon>Spermatophyta</taxon>
        <taxon>Magnoliopsida</taxon>
        <taxon>eudicotyledons</taxon>
        <taxon>Gunneridae</taxon>
        <taxon>Pentapetalae</taxon>
        <taxon>asterids</taxon>
        <taxon>lamiids</taxon>
        <taxon>Lamiales</taxon>
        <taxon>Orobanchaceae</taxon>
        <taxon>Pedicularideae</taxon>
        <taxon>Castillejinae</taxon>
        <taxon>Castilleja</taxon>
    </lineage>
</organism>
<evidence type="ECO:0000256" key="4">
    <source>
        <dbReference type="ARBA" id="ARBA00022801"/>
    </source>
</evidence>
<dbReference type="GO" id="GO:0003723">
    <property type="term" value="F:RNA binding"/>
    <property type="evidence" value="ECO:0007669"/>
    <property type="project" value="UniProtKB-KW"/>
</dbReference>
<evidence type="ECO:0000256" key="11">
    <source>
        <dbReference type="PROSITE-ProRule" id="PRU00552"/>
    </source>
</evidence>
<dbReference type="PROSITE" id="PS51195">
    <property type="entry name" value="Q_MOTIF"/>
    <property type="match status" value="1"/>
</dbReference>
<comment type="catalytic activity">
    <reaction evidence="10">
        <text>ATP + H2O = ADP + phosphate + H(+)</text>
        <dbReference type="Rhea" id="RHEA:13065"/>
        <dbReference type="ChEBI" id="CHEBI:15377"/>
        <dbReference type="ChEBI" id="CHEBI:15378"/>
        <dbReference type="ChEBI" id="CHEBI:30616"/>
        <dbReference type="ChEBI" id="CHEBI:43474"/>
        <dbReference type="ChEBI" id="CHEBI:456216"/>
        <dbReference type="EC" id="3.6.4.13"/>
    </reaction>
</comment>
<dbReference type="InterPro" id="IPR001650">
    <property type="entry name" value="Helicase_C-like"/>
</dbReference>
<evidence type="ECO:0000313" key="15">
    <source>
        <dbReference type="EMBL" id="KAL3613820.1"/>
    </source>
</evidence>
<dbReference type="InterPro" id="IPR014001">
    <property type="entry name" value="Helicase_ATP-bd"/>
</dbReference>
<keyword evidence="6" id="KW-0067">ATP-binding</keyword>
<keyword evidence="16" id="KW-1185">Reference proteome</keyword>
<evidence type="ECO:0000256" key="10">
    <source>
        <dbReference type="ARBA" id="ARBA00047984"/>
    </source>
</evidence>
<evidence type="ECO:0000256" key="6">
    <source>
        <dbReference type="ARBA" id="ARBA00022840"/>
    </source>
</evidence>
<keyword evidence="4" id="KW-0378">Hydrolase</keyword>
<dbReference type="AlphaFoldDB" id="A0ABD3B8Z4"/>
<dbReference type="PROSITE" id="PS51194">
    <property type="entry name" value="HELICASE_CTER"/>
    <property type="match status" value="1"/>
</dbReference>
<dbReference type="Gene3D" id="3.40.50.300">
    <property type="entry name" value="P-loop containing nucleotide triphosphate hydrolases"/>
    <property type="match status" value="2"/>
</dbReference>
<accession>A0ABD3B8Z4</accession>
<dbReference type="GO" id="GO:0003743">
    <property type="term" value="F:translation initiation factor activity"/>
    <property type="evidence" value="ECO:0007669"/>
    <property type="project" value="UniProtKB-KW"/>
</dbReference>
<gene>
    <name evidence="15" type="ORF">CASFOL_041894</name>
</gene>
<dbReference type="GO" id="GO:0003724">
    <property type="term" value="F:RNA helicase activity"/>
    <property type="evidence" value="ECO:0007669"/>
    <property type="project" value="UniProtKB-EC"/>
</dbReference>
<proteinExistence type="predicted"/>
<dbReference type="FunFam" id="3.40.50.300:FF:000849">
    <property type="entry name" value="ATP-dependent RNA helicase DBP5"/>
    <property type="match status" value="1"/>
</dbReference>
<name>A0ABD3B8Z4_9LAMI</name>
<evidence type="ECO:0000259" key="12">
    <source>
        <dbReference type="PROSITE" id="PS51192"/>
    </source>
</evidence>
<evidence type="ECO:0000256" key="2">
    <source>
        <dbReference type="ARBA" id="ARBA00022540"/>
    </source>
</evidence>
<evidence type="ECO:0000313" key="16">
    <source>
        <dbReference type="Proteomes" id="UP001632038"/>
    </source>
</evidence>
<keyword evidence="5" id="KW-0347">Helicase</keyword>
<comment type="caution">
    <text evidence="15">The sequence shown here is derived from an EMBL/GenBank/DDBJ whole genome shotgun (WGS) entry which is preliminary data.</text>
</comment>
<evidence type="ECO:0000256" key="8">
    <source>
        <dbReference type="ARBA" id="ARBA00022917"/>
    </source>
</evidence>
<evidence type="ECO:0000259" key="14">
    <source>
        <dbReference type="PROSITE" id="PS51195"/>
    </source>
</evidence>
<evidence type="ECO:0000256" key="7">
    <source>
        <dbReference type="ARBA" id="ARBA00022884"/>
    </source>
</evidence>
<dbReference type="EMBL" id="JAVIJP010000107">
    <property type="protein sequence ID" value="KAL3613820.1"/>
    <property type="molecule type" value="Genomic_DNA"/>
</dbReference>
<dbReference type="InterPro" id="IPR027417">
    <property type="entry name" value="P-loop_NTPase"/>
</dbReference>
<dbReference type="PROSITE" id="PS51192">
    <property type="entry name" value="HELICASE_ATP_BIND_1"/>
    <property type="match status" value="1"/>
</dbReference>
<dbReference type="GO" id="GO:0016787">
    <property type="term" value="F:hydrolase activity"/>
    <property type="evidence" value="ECO:0007669"/>
    <property type="project" value="UniProtKB-KW"/>
</dbReference>
<feature type="short sequence motif" description="Q motif" evidence="11">
    <location>
        <begin position="36"/>
        <end position="64"/>
    </location>
</feature>
<evidence type="ECO:0000259" key="13">
    <source>
        <dbReference type="PROSITE" id="PS51194"/>
    </source>
</evidence>
<dbReference type="EC" id="3.6.4.13" evidence="1"/>
<keyword evidence="8" id="KW-0648">Protein biosynthesis</keyword>
<dbReference type="Proteomes" id="UP001632038">
    <property type="component" value="Unassembled WGS sequence"/>
</dbReference>
<keyword evidence="2" id="KW-0396">Initiation factor</keyword>
<dbReference type="GO" id="GO:0005524">
    <property type="term" value="F:ATP binding"/>
    <property type="evidence" value="ECO:0007669"/>
    <property type="project" value="UniProtKB-KW"/>
</dbReference>
<feature type="domain" description="Helicase ATP-binding" evidence="12">
    <location>
        <begin position="67"/>
        <end position="237"/>
    </location>
</feature>
<dbReference type="Pfam" id="PF00271">
    <property type="entry name" value="Helicase_C"/>
    <property type="match status" value="1"/>
</dbReference>